<dbReference type="InterPro" id="IPR029048">
    <property type="entry name" value="HSP70_C_sf"/>
</dbReference>
<dbReference type="Proteomes" id="UP000813463">
    <property type="component" value="Chromosome 6"/>
</dbReference>
<dbReference type="PRINTS" id="PR00301">
    <property type="entry name" value="HEATSHOCK70"/>
</dbReference>
<feature type="region of interest" description="Disordered" evidence="5">
    <location>
        <begin position="512"/>
        <end position="531"/>
    </location>
</feature>
<dbReference type="GO" id="GO:0000774">
    <property type="term" value="F:adenyl-nucleotide exchange factor activity"/>
    <property type="evidence" value="ECO:0000318"/>
    <property type="project" value="GO_Central"/>
</dbReference>
<protein>
    <submittedName>
        <fullName evidence="7">Heat shock 70 kDa protein 16</fullName>
    </submittedName>
</protein>
<dbReference type="GO" id="GO:0006457">
    <property type="term" value="P:protein folding"/>
    <property type="evidence" value="ECO:0000318"/>
    <property type="project" value="GO_Central"/>
</dbReference>
<keyword evidence="3" id="KW-0143">Chaperone</keyword>
<reference evidence="7" key="2">
    <citation type="submission" date="2025-08" db="UniProtKB">
        <authorList>
            <consortium name="RefSeq"/>
        </authorList>
    </citation>
    <scope>IDENTIFICATION</scope>
    <source>
        <tissue evidence="7">Leaf</tissue>
    </source>
</reference>
<organism evidence="6 7">
    <name type="scientific">Spinacia oleracea</name>
    <name type="common">Spinach</name>
    <dbReference type="NCBI Taxonomy" id="3562"/>
    <lineage>
        <taxon>Eukaryota</taxon>
        <taxon>Viridiplantae</taxon>
        <taxon>Streptophyta</taxon>
        <taxon>Embryophyta</taxon>
        <taxon>Tracheophyta</taxon>
        <taxon>Spermatophyta</taxon>
        <taxon>Magnoliopsida</taxon>
        <taxon>eudicotyledons</taxon>
        <taxon>Gunneridae</taxon>
        <taxon>Pentapetalae</taxon>
        <taxon>Caryophyllales</taxon>
        <taxon>Chenopodiaceae</taxon>
        <taxon>Chenopodioideae</taxon>
        <taxon>Anserineae</taxon>
        <taxon>Spinacia</taxon>
    </lineage>
</organism>
<keyword evidence="2" id="KW-0067">ATP-binding</keyword>
<dbReference type="PANTHER" id="PTHR45639">
    <property type="entry name" value="HSC70CB, ISOFORM G-RELATED"/>
    <property type="match status" value="1"/>
</dbReference>
<evidence type="ECO:0000256" key="2">
    <source>
        <dbReference type="ARBA" id="ARBA00022840"/>
    </source>
</evidence>
<evidence type="ECO:0000256" key="1">
    <source>
        <dbReference type="ARBA" id="ARBA00022741"/>
    </source>
</evidence>
<dbReference type="GO" id="GO:0005829">
    <property type="term" value="C:cytosol"/>
    <property type="evidence" value="ECO:0000318"/>
    <property type="project" value="GO_Central"/>
</dbReference>
<evidence type="ECO:0000256" key="4">
    <source>
        <dbReference type="ARBA" id="ARBA00061090"/>
    </source>
</evidence>
<dbReference type="GO" id="GO:0005524">
    <property type="term" value="F:ATP binding"/>
    <property type="evidence" value="ECO:0007669"/>
    <property type="project" value="UniProtKB-KW"/>
</dbReference>
<dbReference type="RefSeq" id="XP_021838598.1">
    <property type="nucleotide sequence ID" value="XM_021982906.2"/>
</dbReference>
<dbReference type="InterPro" id="IPR013126">
    <property type="entry name" value="Hsp_70_fam"/>
</dbReference>
<dbReference type="FunFam" id="3.30.420.40:FF:000171">
    <property type="entry name" value="Heat shock 70 kDa protein 4"/>
    <property type="match status" value="2"/>
</dbReference>
<dbReference type="KEGG" id="soe:110778346"/>
<dbReference type="SUPFAM" id="SSF100934">
    <property type="entry name" value="Heat shock protein 70kD (HSP70), C-terminal subdomain"/>
    <property type="match status" value="1"/>
</dbReference>
<dbReference type="InterPro" id="IPR029047">
    <property type="entry name" value="HSP70_peptide-bd_sf"/>
</dbReference>
<evidence type="ECO:0000313" key="6">
    <source>
        <dbReference type="Proteomes" id="UP000813463"/>
    </source>
</evidence>
<dbReference type="GO" id="GO:0005634">
    <property type="term" value="C:nucleus"/>
    <property type="evidence" value="ECO:0000318"/>
    <property type="project" value="GO_Central"/>
</dbReference>
<gene>
    <name evidence="7" type="primary">LOC110778346</name>
</gene>
<reference evidence="6" key="1">
    <citation type="journal article" date="2021" name="Nat. Commun.">
        <title>Genomic analyses provide insights into spinach domestication and the genetic basis of agronomic traits.</title>
        <authorList>
            <person name="Cai X."/>
            <person name="Sun X."/>
            <person name="Xu C."/>
            <person name="Sun H."/>
            <person name="Wang X."/>
            <person name="Ge C."/>
            <person name="Zhang Z."/>
            <person name="Wang Q."/>
            <person name="Fei Z."/>
            <person name="Jiao C."/>
            <person name="Wang Q."/>
        </authorList>
    </citation>
    <scope>NUCLEOTIDE SEQUENCE [LARGE SCALE GENOMIC DNA]</scope>
    <source>
        <strain evidence="6">cv. Varoflay</strain>
    </source>
</reference>
<evidence type="ECO:0000256" key="3">
    <source>
        <dbReference type="ARBA" id="ARBA00023186"/>
    </source>
</evidence>
<dbReference type="OrthoDB" id="434160at2759"/>
<dbReference type="InterPro" id="IPR043129">
    <property type="entry name" value="ATPase_NBD"/>
</dbReference>
<keyword evidence="7" id="KW-0346">Stress response</keyword>
<comment type="similarity">
    <text evidence="4">Belongs to the heat shock protein 70 (TC 1.A.33) family. HSP110/SSE subfamily.</text>
</comment>
<sequence length="788" mass="87801">MSVVGFDIGNQNCVIAAVKQRGIDVLLNEESKRETPAVVSFGEKQRLFGSAGAASATMNPTSTISQIKRLIGRSYDHPKVQEDLRLFPFRTSQGPDGGILIHLSYLGEQHTFTPVQILVMLFSHLKQTAEKSLEASVTDCVIGIPSHFTDLQRHLYVRAAYISGLNPIRLLHDCTATALGYGIYKTDFTNKGPSYAAFVDIGHSDTQVAVVSFEPGHMKVLAHASDSNLGARDFDEVLFRHFAAHFKQQYNIDVYSNCRASIRLRAACEKLKKVLSANPEAPLNIECLMDEKDVKGFISRDEFEKLSLNLLDGIAVPCRRALMDAGVAAERIHSVELVGSGSRIPAISKVLASVFKKEPSRKLNASECVARGCALQCAMFSPNFRVKDYEVEDSLPFSIGLRLSDDGPIHALPNGVLFPKGHPVPSDKVLKLHKSSEFQLEAFYADENELPPGVSPEISIFGIGPFPGAHSDKAYVKVKASLTRHGTVTLASAYLVGGYVDEPIMRRNANLSSERVEAESDIGSPDAEDGAEDRYFVPKPVPESFVKPVPESFSHNRKSKSVTRSQIPIREIVYGCISEGDCFKAGEKETELAKQDFTIEQAKEKKNTLESYVYETRNKILSTYKDFTAELEKEHICENLQQTEEWLYEDGDDESADVYAERLQDLKKLVDPIEYRFKEEEARPQAVKTFVQTMKECQAAARSLPASEREAFLAKCIDCEQWLRKNIQEQESQPKNNDPLICSRVIEEATEDLIECYRHIANTKGSAGKSEDNAYSDRRSKRDEMEVD</sequence>
<dbReference type="Gene3D" id="2.60.34.10">
    <property type="entry name" value="Substrate Binding Domain Of DNAk, Chain A, domain 1"/>
    <property type="match status" value="1"/>
</dbReference>
<dbReference type="FunFam" id="3.30.30.30:FF:000002">
    <property type="entry name" value="Heat shock 70 kDa protein 4"/>
    <property type="match status" value="1"/>
</dbReference>
<dbReference type="FunFam" id="3.90.640.10:FF:000004">
    <property type="entry name" value="Heat shock 70 kDa protein 4"/>
    <property type="match status" value="1"/>
</dbReference>
<feature type="compositionally biased region" description="Basic and acidic residues" evidence="5">
    <location>
        <begin position="769"/>
        <end position="788"/>
    </location>
</feature>
<proteinExistence type="inferred from homology"/>
<dbReference type="Gene3D" id="3.30.30.30">
    <property type="match status" value="1"/>
</dbReference>
<dbReference type="SUPFAM" id="SSF100920">
    <property type="entry name" value="Heat shock protein 70kD (HSP70), peptide-binding domain"/>
    <property type="match status" value="1"/>
</dbReference>
<keyword evidence="6" id="KW-1185">Reference proteome</keyword>
<dbReference type="FunFam" id="1.20.1270.10:FF:000002">
    <property type="entry name" value="Heat shock 70 kDa protein 4"/>
    <property type="match status" value="1"/>
</dbReference>
<dbReference type="AlphaFoldDB" id="A0A9R0JLD3"/>
<evidence type="ECO:0000256" key="5">
    <source>
        <dbReference type="SAM" id="MobiDB-lite"/>
    </source>
</evidence>
<dbReference type="SUPFAM" id="SSF53067">
    <property type="entry name" value="Actin-like ATPase domain"/>
    <property type="match status" value="2"/>
</dbReference>
<dbReference type="CDD" id="cd24095">
    <property type="entry name" value="ASKHA_NBD_HSP70_AtHsp70-14-like"/>
    <property type="match status" value="1"/>
</dbReference>
<feature type="region of interest" description="Disordered" evidence="5">
    <location>
        <begin position="764"/>
        <end position="788"/>
    </location>
</feature>
<keyword evidence="1" id="KW-0547">Nucleotide-binding</keyword>
<dbReference type="GO" id="GO:0140662">
    <property type="term" value="F:ATP-dependent protein folding chaperone"/>
    <property type="evidence" value="ECO:0007669"/>
    <property type="project" value="InterPro"/>
</dbReference>
<dbReference type="Gene3D" id="1.20.1270.10">
    <property type="match status" value="1"/>
</dbReference>
<dbReference type="Gene3D" id="3.90.640.10">
    <property type="entry name" value="Actin, Chain A, domain 4"/>
    <property type="match status" value="1"/>
</dbReference>
<dbReference type="Pfam" id="PF00012">
    <property type="entry name" value="HSP70"/>
    <property type="match status" value="1"/>
</dbReference>
<dbReference type="Gene3D" id="3.30.420.40">
    <property type="match status" value="2"/>
</dbReference>
<dbReference type="PANTHER" id="PTHR45639:SF10">
    <property type="entry name" value="HEAT SHOCK 70 KDA PROTEIN 16 ISOFORM X1"/>
    <property type="match status" value="1"/>
</dbReference>
<name>A0A9R0JLD3_SPIOL</name>
<accession>A0A9R0JLD3</accession>
<dbReference type="GeneID" id="110778346"/>
<evidence type="ECO:0000313" key="7">
    <source>
        <dbReference type="RefSeq" id="XP_021838598.1"/>
    </source>
</evidence>